<sequence length="104" mass="11469">MRRRIAVQRIAEDSTVGTKGRCFNFSLGACVGLNKKTAIAATKSTGTMVVKMLGQVGFGRLLIDVNNWYTTPKNDALDPWASHILQQNVINISFTVIPPIQFFV</sequence>
<evidence type="ECO:0000313" key="2">
    <source>
        <dbReference type="Proteomes" id="UP000032233"/>
    </source>
</evidence>
<dbReference type="EMBL" id="AZAC01000005">
    <property type="protein sequence ID" value="KIX15021.1"/>
    <property type="molecule type" value="Genomic_DNA"/>
</dbReference>
<gene>
    <name evidence="1" type="ORF">X474_05565</name>
</gene>
<comment type="caution">
    <text evidence="1">The sequence shown here is derived from an EMBL/GenBank/DDBJ whole genome shotgun (WGS) entry which is preliminary data.</text>
</comment>
<proteinExistence type="predicted"/>
<dbReference type="AlphaFoldDB" id="A0A0D2JH28"/>
<keyword evidence="2" id="KW-1185">Reference proteome</keyword>
<evidence type="ECO:0000313" key="1">
    <source>
        <dbReference type="EMBL" id="KIX15021.1"/>
    </source>
</evidence>
<protein>
    <submittedName>
        <fullName evidence="1">Uncharacterized protein</fullName>
    </submittedName>
</protein>
<organism evidence="1 2">
    <name type="scientific">Dethiosulfatarculus sandiegensis</name>
    <dbReference type="NCBI Taxonomy" id="1429043"/>
    <lineage>
        <taxon>Bacteria</taxon>
        <taxon>Pseudomonadati</taxon>
        <taxon>Thermodesulfobacteriota</taxon>
        <taxon>Desulfarculia</taxon>
        <taxon>Desulfarculales</taxon>
        <taxon>Desulfarculaceae</taxon>
        <taxon>Dethiosulfatarculus</taxon>
    </lineage>
</organism>
<dbReference type="Proteomes" id="UP000032233">
    <property type="component" value="Unassembled WGS sequence"/>
</dbReference>
<name>A0A0D2JH28_9BACT</name>
<reference evidence="1 2" key="1">
    <citation type="submission" date="2013-11" db="EMBL/GenBank/DDBJ databases">
        <title>Metagenomic analysis of a methanogenic consortium involved in long chain n-alkane degradation.</title>
        <authorList>
            <person name="Davidova I.A."/>
            <person name="Callaghan A.V."/>
            <person name="Wawrik B."/>
            <person name="Pruitt S."/>
            <person name="Marks C."/>
            <person name="Duncan K.E."/>
            <person name="Suflita J.M."/>
        </authorList>
    </citation>
    <scope>NUCLEOTIDE SEQUENCE [LARGE SCALE GENOMIC DNA]</scope>
    <source>
        <strain evidence="1 2">SPR</strain>
    </source>
</reference>
<accession>A0A0D2JH28</accession>
<dbReference type="InParanoid" id="A0A0D2JH28"/>